<evidence type="ECO:0000256" key="15">
    <source>
        <dbReference type="ARBA" id="ARBA00023136"/>
    </source>
</evidence>
<sequence>MFFYKVSLLSSANSTVRSYSLVNSQRSRILSAFYSAKISPDSASASTPPDPSVLLAKPKLVPQKLNPDIQSVTPIVPSNPGNYSSQASLDTFNSTYSVLENKASLSPKVDFSPSQSTLDSTPFLTPRSQDLSTSSQVVQEARKRLQKSLLANFDAPIKYAFAYGSGVFPQNPSSNPLDKSNFGSGNMVDMIFAVSHPQHWHSINISQNPSHYSFLKYFGSGAINYLQQNVGAGIYYNPFVKIDGVTVKYGVISLDALVDDLLSWESCYVAGRMHKPTLSIIDNNYVRLCARANLATAARLALLQLPSSFSESQFFTKIVGLSYTGDLRFAVGGESPDKISNIVSNQTLRMREMYSEVIEGLDCVHYSQSSSSTIPSMVQDMDPSVRSAQIFLKLPARLKRLIAANFEKHFNLSPGTAANYDLPHSDTPLNIVNSKALPRLVSTSIQQIVKWPSLTQTLKGLLTAGPEKSLEYALLKRSKGKSH</sequence>
<dbReference type="GO" id="GO:0004605">
    <property type="term" value="F:phosphatidate cytidylyltransferase activity"/>
    <property type="evidence" value="ECO:0007669"/>
    <property type="project" value="UniProtKB-EC"/>
</dbReference>
<comment type="caution">
    <text evidence="20">The sequence shown here is derived from an EMBL/GenBank/DDBJ whole genome shotgun (WGS) entry which is preliminary data.</text>
</comment>
<evidence type="ECO:0000256" key="6">
    <source>
        <dbReference type="ARBA" id="ARBA00012487"/>
    </source>
</evidence>
<dbReference type="PANTHER" id="PTHR13619:SF0">
    <property type="entry name" value="PHOSPHATIDATE CYTIDYLYLTRANSFERASE, MITOCHONDRIAL"/>
    <property type="match status" value="1"/>
</dbReference>
<comment type="subcellular location">
    <subcellularLocation>
        <location evidence="2">Mitochondrion inner membrane</location>
        <topology evidence="2">Peripheral membrane protein</topology>
        <orientation evidence="2">Matrix side</orientation>
    </subcellularLocation>
</comment>
<evidence type="ECO:0000256" key="11">
    <source>
        <dbReference type="ARBA" id="ARBA00022792"/>
    </source>
</evidence>
<dbReference type="GO" id="GO:0016024">
    <property type="term" value="P:CDP-diacylglycerol biosynthetic process"/>
    <property type="evidence" value="ECO:0007669"/>
    <property type="project" value="UniProtKB-UniPathway"/>
</dbReference>
<keyword evidence="17" id="KW-1208">Phospholipid metabolism</keyword>
<protein>
    <recommendedName>
        <fullName evidence="7">Phosphatidate cytidylyltransferase, mitochondrial</fullName>
        <ecNumber evidence="6">2.7.7.41</ecNumber>
    </recommendedName>
    <alternativeName>
        <fullName evidence="18">CDP-diacylglycerol synthase</fullName>
    </alternativeName>
</protein>
<accession>A0A1R0H2L2</accession>
<organism evidence="20 21">
    <name type="scientific">Smittium mucronatum</name>
    <dbReference type="NCBI Taxonomy" id="133383"/>
    <lineage>
        <taxon>Eukaryota</taxon>
        <taxon>Fungi</taxon>
        <taxon>Fungi incertae sedis</taxon>
        <taxon>Zoopagomycota</taxon>
        <taxon>Kickxellomycotina</taxon>
        <taxon>Harpellomycetes</taxon>
        <taxon>Harpellales</taxon>
        <taxon>Legeriomycetaceae</taxon>
        <taxon>Smittium</taxon>
    </lineage>
</organism>
<keyword evidence="9 20" id="KW-0808">Transferase</keyword>
<comment type="pathway">
    <text evidence="4">Lipid metabolism.</text>
</comment>
<dbReference type="Pfam" id="PF09139">
    <property type="entry name" value="Tam41_Mmp37"/>
    <property type="match status" value="1"/>
</dbReference>
<evidence type="ECO:0000256" key="16">
    <source>
        <dbReference type="ARBA" id="ARBA00023209"/>
    </source>
</evidence>
<dbReference type="UniPathway" id="UPA00557">
    <property type="reaction ID" value="UER00614"/>
</dbReference>
<keyword evidence="11" id="KW-0999">Mitochondrion inner membrane</keyword>
<evidence type="ECO:0000256" key="1">
    <source>
        <dbReference type="ARBA" id="ARBA00001946"/>
    </source>
</evidence>
<dbReference type="Proteomes" id="UP000187455">
    <property type="component" value="Unassembled WGS sequence"/>
</dbReference>
<evidence type="ECO:0000256" key="9">
    <source>
        <dbReference type="ARBA" id="ARBA00022679"/>
    </source>
</evidence>
<feature type="compositionally biased region" description="Polar residues" evidence="19">
    <location>
        <begin position="112"/>
        <end position="131"/>
    </location>
</feature>
<evidence type="ECO:0000256" key="14">
    <source>
        <dbReference type="ARBA" id="ARBA00023128"/>
    </source>
</evidence>
<evidence type="ECO:0000256" key="5">
    <source>
        <dbReference type="ARBA" id="ARBA00005458"/>
    </source>
</evidence>
<dbReference type="InterPro" id="IPR015222">
    <property type="entry name" value="Tam41"/>
</dbReference>
<keyword evidence="8" id="KW-0444">Lipid biosynthesis</keyword>
<comment type="pathway">
    <text evidence="3">Phospholipid metabolism; CDP-diacylglycerol biosynthesis; CDP-diacylglycerol from sn-glycerol 3-phosphate: step 3/3.</text>
</comment>
<name>A0A1R0H2L2_9FUNG</name>
<proteinExistence type="inferred from homology"/>
<reference evidence="20 21" key="1">
    <citation type="journal article" date="2016" name="Mol. Biol. Evol.">
        <title>Genome-Wide Survey of Gut Fungi (Harpellales) Reveals the First Horizontally Transferred Ubiquitin Gene from a Mosquito Host.</title>
        <authorList>
            <person name="Wang Y."/>
            <person name="White M.M."/>
            <person name="Kvist S."/>
            <person name="Moncalvo J.M."/>
        </authorList>
    </citation>
    <scope>NUCLEOTIDE SEQUENCE [LARGE SCALE GENOMIC DNA]</scope>
    <source>
        <strain evidence="20 21">ALG-7-W6</strain>
    </source>
</reference>
<keyword evidence="14" id="KW-0496">Mitochondrion</keyword>
<evidence type="ECO:0000313" key="21">
    <source>
        <dbReference type="Proteomes" id="UP000187455"/>
    </source>
</evidence>
<dbReference type="EMBL" id="LSSL01000938">
    <property type="protein sequence ID" value="OLY83376.1"/>
    <property type="molecule type" value="Genomic_DNA"/>
</dbReference>
<keyword evidence="13" id="KW-0443">Lipid metabolism</keyword>
<evidence type="ECO:0000256" key="19">
    <source>
        <dbReference type="SAM" id="MobiDB-lite"/>
    </source>
</evidence>
<comment type="cofactor">
    <cofactor evidence="1">
        <name>Mg(2+)</name>
        <dbReference type="ChEBI" id="CHEBI:18420"/>
    </cofactor>
</comment>
<dbReference type="GO" id="GO:0005743">
    <property type="term" value="C:mitochondrial inner membrane"/>
    <property type="evidence" value="ECO:0007669"/>
    <property type="project" value="UniProtKB-SubCell"/>
</dbReference>
<dbReference type="AlphaFoldDB" id="A0A1R0H2L2"/>
<feature type="region of interest" description="Disordered" evidence="19">
    <location>
        <begin position="109"/>
        <end position="131"/>
    </location>
</feature>
<gene>
    <name evidence="20" type="ORF">AYI68_g2485</name>
</gene>
<dbReference type="GO" id="GO:0032049">
    <property type="term" value="P:cardiolipin biosynthetic process"/>
    <property type="evidence" value="ECO:0007669"/>
    <property type="project" value="InterPro"/>
</dbReference>
<dbReference type="OrthoDB" id="341477at2759"/>
<keyword evidence="10 20" id="KW-0548">Nucleotidyltransferase</keyword>
<keyword evidence="21" id="KW-1185">Reference proteome</keyword>
<evidence type="ECO:0000313" key="20">
    <source>
        <dbReference type="EMBL" id="OLY83376.1"/>
    </source>
</evidence>
<evidence type="ECO:0000256" key="10">
    <source>
        <dbReference type="ARBA" id="ARBA00022695"/>
    </source>
</evidence>
<evidence type="ECO:0000256" key="8">
    <source>
        <dbReference type="ARBA" id="ARBA00022516"/>
    </source>
</evidence>
<dbReference type="STRING" id="133383.A0A1R0H2L2"/>
<keyword evidence="15" id="KW-0472">Membrane</keyword>
<evidence type="ECO:0000256" key="3">
    <source>
        <dbReference type="ARBA" id="ARBA00005119"/>
    </source>
</evidence>
<evidence type="ECO:0000256" key="13">
    <source>
        <dbReference type="ARBA" id="ARBA00023098"/>
    </source>
</evidence>
<dbReference type="EC" id="2.7.7.41" evidence="6"/>
<evidence type="ECO:0000256" key="4">
    <source>
        <dbReference type="ARBA" id="ARBA00005189"/>
    </source>
</evidence>
<keyword evidence="12" id="KW-0460">Magnesium</keyword>
<evidence type="ECO:0000256" key="18">
    <source>
        <dbReference type="ARBA" id="ARBA00029893"/>
    </source>
</evidence>
<evidence type="ECO:0000256" key="12">
    <source>
        <dbReference type="ARBA" id="ARBA00022842"/>
    </source>
</evidence>
<evidence type="ECO:0000256" key="17">
    <source>
        <dbReference type="ARBA" id="ARBA00023264"/>
    </source>
</evidence>
<evidence type="ECO:0000256" key="2">
    <source>
        <dbReference type="ARBA" id="ARBA00004443"/>
    </source>
</evidence>
<evidence type="ECO:0000256" key="7">
    <source>
        <dbReference type="ARBA" id="ARBA00018337"/>
    </source>
</evidence>
<comment type="similarity">
    <text evidence="5">Belongs to the TAM41 family.</text>
</comment>
<dbReference type="PANTHER" id="PTHR13619">
    <property type="entry name" value="PHOSPHATIDATE CYTIDYLYLTRANSFERASE, MITOCHONDRIAL"/>
    <property type="match status" value="1"/>
</dbReference>
<keyword evidence="16" id="KW-0594">Phospholipid biosynthesis</keyword>